<dbReference type="Pfam" id="PF06839">
    <property type="entry name" value="Zn_ribbon_GRF"/>
    <property type="match status" value="1"/>
</dbReference>
<dbReference type="OrthoDB" id="430051at2759"/>
<protein>
    <recommendedName>
        <fullName evidence="7">GRF-type domain-containing protein</fullName>
    </recommendedName>
</protein>
<dbReference type="GO" id="GO:0008270">
    <property type="term" value="F:zinc ion binding"/>
    <property type="evidence" value="ECO:0007669"/>
    <property type="project" value="UniProtKB-KW"/>
</dbReference>
<evidence type="ECO:0000259" key="7">
    <source>
        <dbReference type="PROSITE" id="PS51999"/>
    </source>
</evidence>
<feature type="compositionally biased region" description="Polar residues" evidence="6">
    <location>
        <begin position="96"/>
        <end position="109"/>
    </location>
</feature>
<proteinExistence type="predicted"/>
<feature type="region of interest" description="Disordered" evidence="6">
    <location>
        <begin position="131"/>
        <end position="154"/>
    </location>
</feature>
<keyword evidence="5" id="KW-0175">Coiled coil</keyword>
<dbReference type="EMBL" id="JAACFV010000083">
    <property type="protein sequence ID" value="KAF7506651.1"/>
    <property type="molecule type" value="Genomic_DNA"/>
</dbReference>
<dbReference type="InterPro" id="IPR010666">
    <property type="entry name" value="Znf_GRF"/>
</dbReference>
<evidence type="ECO:0000256" key="1">
    <source>
        <dbReference type="ARBA" id="ARBA00022723"/>
    </source>
</evidence>
<organism evidence="8 9">
    <name type="scientific">Endocarpon pusillum</name>
    <dbReference type="NCBI Taxonomy" id="364733"/>
    <lineage>
        <taxon>Eukaryota</taxon>
        <taxon>Fungi</taxon>
        <taxon>Dikarya</taxon>
        <taxon>Ascomycota</taxon>
        <taxon>Pezizomycotina</taxon>
        <taxon>Eurotiomycetes</taxon>
        <taxon>Chaetothyriomycetidae</taxon>
        <taxon>Verrucariales</taxon>
        <taxon>Verrucariaceae</taxon>
        <taxon>Endocarpon</taxon>
    </lineage>
</organism>
<evidence type="ECO:0000256" key="6">
    <source>
        <dbReference type="SAM" id="MobiDB-lite"/>
    </source>
</evidence>
<evidence type="ECO:0000256" key="4">
    <source>
        <dbReference type="PROSITE-ProRule" id="PRU01343"/>
    </source>
</evidence>
<evidence type="ECO:0000256" key="5">
    <source>
        <dbReference type="SAM" id="Coils"/>
    </source>
</evidence>
<dbReference type="AlphaFoldDB" id="A0A8H7E4S0"/>
<evidence type="ECO:0000313" key="9">
    <source>
        <dbReference type="Proteomes" id="UP000606974"/>
    </source>
</evidence>
<sequence>MDKSPVKKNPRGAFLSGIWHCECEPRLPAEHFQTKNGGQNHGRWFYTCQKSQPKRCKFFLWDDDAKVREEATVLNNSRSEAGPKTPMKPVQAPRQLASTSTVRPLSTASDETDFEWSASNEKALLKMAQTPAMVPPETPRKTPRTAQFASPGKRNHCEMLGSVSGWSTTVSNDDVFNTPRSSQDVCGLLSPVETPSREKLQRGAHCATESDLAADVLRILEGVKLSNEMEQKLVELLNKHDLRTQGIAKGRDVTRLALGSKERKIAELEARIAGLEGERETNKAIIAHLKRDIVQTSPSKSRKSRG</sequence>
<dbReference type="PROSITE" id="PS51999">
    <property type="entry name" value="ZF_GRF"/>
    <property type="match status" value="1"/>
</dbReference>
<dbReference type="Proteomes" id="UP000606974">
    <property type="component" value="Unassembled WGS sequence"/>
</dbReference>
<evidence type="ECO:0000256" key="3">
    <source>
        <dbReference type="ARBA" id="ARBA00022833"/>
    </source>
</evidence>
<name>A0A8H7E4S0_9EURO</name>
<keyword evidence="1" id="KW-0479">Metal-binding</keyword>
<accession>A0A8H7E4S0</accession>
<feature type="coiled-coil region" evidence="5">
    <location>
        <begin position="258"/>
        <end position="285"/>
    </location>
</feature>
<evidence type="ECO:0000313" key="8">
    <source>
        <dbReference type="EMBL" id="KAF7506651.1"/>
    </source>
</evidence>
<keyword evidence="3" id="KW-0862">Zinc</keyword>
<keyword evidence="2 4" id="KW-0863">Zinc-finger</keyword>
<feature type="region of interest" description="Disordered" evidence="6">
    <location>
        <begin position="73"/>
        <end position="114"/>
    </location>
</feature>
<feature type="domain" description="GRF-type" evidence="7">
    <location>
        <begin position="21"/>
        <end position="65"/>
    </location>
</feature>
<keyword evidence="9" id="KW-1185">Reference proteome</keyword>
<comment type="caution">
    <text evidence="8">The sequence shown here is derived from an EMBL/GenBank/DDBJ whole genome shotgun (WGS) entry which is preliminary data.</text>
</comment>
<reference evidence="8" key="1">
    <citation type="submission" date="2020-02" db="EMBL/GenBank/DDBJ databases">
        <authorList>
            <person name="Palmer J.M."/>
        </authorList>
    </citation>
    <scope>NUCLEOTIDE SEQUENCE</scope>
    <source>
        <strain evidence="8">EPUS1.4</strain>
        <tissue evidence="8">Thallus</tissue>
    </source>
</reference>
<gene>
    <name evidence="8" type="ORF">GJ744_011583</name>
</gene>
<evidence type="ECO:0000256" key="2">
    <source>
        <dbReference type="ARBA" id="ARBA00022771"/>
    </source>
</evidence>